<dbReference type="GO" id="GO:0005737">
    <property type="term" value="C:cytoplasm"/>
    <property type="evidence" value="ECO:0007669"/>
    <property type="project" value="TreeGrafter"/>
</dbReference>
<evidence type="ECO:0000313" key="14">
    <source>
        <dbReference type="Proteomes" id="UP000264820"/>
    </source>
</evidence>
<evidence type="ECO:0000256" key="3">
    <source>
        <dbReference type="ARBA" id="ARBA00017619"/>
    </source>
</evidence>
<evidence type="ECO:0000256" key="10">
    <source>
        <dbReference type="ARBA" id="ARBA00022990"/>
    </source>
</evidence>
<protein>
    <recommendedName>
        <fullName evidence="3">Calpastatin</fullName>
    </recommendedName>
    <alternativeName>
        <fullName evidence="11">Calpain inhibitor</fullName>
    </alternativeName>
</protein>
<reference evidence="13" key="2">
    <citation type="submission" date="2025-09" db="UniProtKB">
        <authorList>
            <consortium name="Ensembl"/>
        </authorList>
    </citation>
    <scope>IDENTIFICATION</scope>
</reference>
<sequence length="155" mass="16283">MSLDALSALGDTLAAPEPRPEPPKLRPEDIVLEDKHKEEDAVLVGEREDSIAPEYRFNEEELKKLPAPKPQPKMNTSEALDLLSGDFATSSAAPAVHAPVVSSSAAPSSADFALDALAGDFVSSSAAPTVKSAACVPTETASEVTTTHKKSLNYL</sequence>
<keyword evidence="9" id="KW-0832">Ubl conjugation</keyword>
<comment type="function">
    <text evidence="1">Specific inhibition of calpain (calcium-dependent cysteine protease). Plays a key role in postmortem tenderization of meat and have been proposed to be involved in muscle protein degradation in living tissue.</text>
</comment>
<keyword evidence="4" id="KW-1017">Isopeptide bond</keyword>
<evidence type="ECO:0000256" key="11">
    <source>
        <dbReference type="ARBA" id="ARBA00033013"/>
    </source>
</evidence>
<evidence type="ECO:0000256" key="4">
    <source>
        <dbReference type="ARBA" id="ARBA00022499"/>
    </source>
</evidence>
<evidence type="ECO:0000256" key="7">
    <source>
        <dbReference type="ARBA" id="ARBA00022704"/>
    </source>
</evidence>
<name>A0A3Q2XZE5_HIPCM</name>
<accession>A0A3Q2XZE5</accession>
<dbReference type="AlphaFoldDB" id="A0A3Q2XZE5"/>
<reference evidence="13" key="1">
    <citation type="submission" date="2025-08" db="UniProtKB">
        <authorList>
            <consortium name="Ensembl"/>
        </authorList>
    </citation>
    <scope>IDENTIFICATION</scope>
</reference>
<dbReference type="PANTHER" id="PTHR10077:SF0">
    <property type="entry name" value="CALPASTATIN"/>
    <property type="match status" value="1"/>
</dbReference>
<proteinExistence type="inferred from homology"/>
<feature type="region of interest" description="Disordered" evidence="12">
    <location>
        <begin position="1"/>
        <end position="40"/>
    </location>
</feature>
<keyword evidence="10" id="KW-0007">Acetylation</keyword>
<evidence type="ECO:0000256" key="2">
    <source>
        <dbReference type="ARBA" id="ARBA00009487"/>
    </source>
</evidence>
<dbReference type="OMA" id="HKERPAP"/>
<dbReference type="STRING" id="109280.ENSHCOP00000010400"/>
<dbReference type="InterPro" id="IPR026998">
    <property type="entry name" value="Calpastatin"/>
</dbReference>
<organism evidence="13 14">
    <name type="scientific">Hippocampus comes</name>
    <name type="common">Tiger tail seahorse</name>
    <dbReference type="NCBI Taxonomy" id="109280"/>
    <lineage>
        <taxon>Eukaryota</taxon>
        <taxon>Metazoa</taxon>
        <taxon>Chordata</taxon>
        <taxon>Craniata</taxon>
        <taxon>Vertebrata</taxon>
        <taxon>Euteleostomi</taxon>
        <taxon>Actinopterygii</taxon>
        <taxon>Neopterygii</taxon>
        <taxon>Teleostei</taxon>
        <taxon>Neoteleostei</taxon>
        <taxon>Acanthomorphata</taxon>
        <taxon>Syngnathiaria</taxon>
        <taxon>Syngnathiformes</taxon>
        <taxon>Syngnathoidei</taxon>
        <taxon>Syngnathidae</taxon>
        <taxon>Hippocampus</taxon>
    </lineage>
</organism>
<dbReference type="GeneTree" id="ENSGT00390000002993"/>
<evidence type="ECO:0000256" key="12">
    <source>
        <dbReference type="SAM" id="MobiDB-lite"/>
    </source>
</evidence>
<comment type="similarity">
    <text evidence="2">Belongs to the protease inhibitor I27 (calpastatin) family.</text>
</comment>
<dbReference type="PANTHER" id="PTHR10077">
    <property type="entry name" value="CALPASTATIN"/>
    <property type="match status" value="1"/>
</dbReference>
<dbReference type="Proteomes" id="UP000264820">
    <property type="component" value="Unplaced"/>
</dbReference>
<evidence type="ECO:0000256" key="6">
    <source>
        <dbReference type="ARBA" id="ARBA00022690"/>
    </source>
</evidence>
<evidence type="ECO:0000256" key="9">
    <source>
        <dbReference type="ARBA" id="ARBA00022843"/>
    </source>
</evidence>
<evidence type="ECO:0000256" key="8">
    <source>
        <dbReference type="ARBA" id="ARBA00022737"/>
    </source>
</evidence>
<dbReference type="Ensembl" id="ENSHCOT00000026179.1">
    <property type="protein sequence ID" value="ENSHCOP00000010400.1"/>
    <property type="gene ID" value="ENSHCOG00000013004.1"/>
</dbReference>
<dbReference type="GO" id="GO:0010859">
    <property type="term" value="F:calcium-dependent cysteine-type endopeptidase inhibitor activity"/>
    <property type="evidence" value="ECO:0007669"/>
    <property type="project" value="TreeGrafter"/>
</dbReference>
<dbReference type="Pfam" id="PF00748">
    <property type="entry name" value="Calpain_inhib"/>
    <property type="match status" value="2"/>
</dbReference>
<keyword evidence="14" id="KW-1185">Reference proteome</keyword>
<feature type="compositionally biased region" description="Basic and acidic residues" evidence="12">
    <location>
        <begin position="18"/>
        <end position="40"/>
    </location>
</feature>
<keyword evidence="7" id="KW-0789">Thiol protease inhibitor</keyword>
<keyword evidence="8" id="KW-0677">Repeat</keyword>
<keyword evidence="6" id="KW-0646">Protease inhibitor</keyword>
<evidence type="ECO:0000256" key="5">
    <source>
        <dbReference type="ARBA" id="ARBA00022553"/>
    </source>
</evidence>
<dbReference type="InterPro" id="IPR001259">
    <property type="entry name" value="Prot_inh_calpain"/>
</dbReference>
<keyword evidence="5" id="KW-0597">Phosphoprotein</keyword>
<evidence type="ECO:0000256" key="1">
    <source>
        <dbReference type="ARBA" id="ARBA00002637"/>
    </source>
</evidence>
<evidence type="ECO:0000313" key="13">
    <source>
        <dbReference type="Ensembl" id="ENSHCOP00000010400.1"/>
    </source>
</evidence>